<proteinExistence type="predicted"/>
<dbReference type="GO" id="GO:0006043">
    <property type="term" value="P:glucosamine catabolic process"/>
    <property type="evidence" value="ECO:0007669"/>
    <property type="project" value="TreeGrafter"/>
</dbReference>
<gene>
    <name evidence="1" type="ORF">OBE_15323</name>
</gene>
<dbReference type="SUPFAM" id="SSF100950">
    <property type="entry name" value="NagB/RpiA/CoA transferase-like"/>
    <property type="match status" value="1"/>
</dbReference>
<reference evidence="1" key="1">
    <citation type="journal article" date="2013" name="Environ. Microbiol.">
        <title>Microbiota from the distal guts of lean and obese adolescents exhibit partial functional redundancy besides clear differences in community structure.</title>
        <authorList>
            <person name="Ferrer M."/>
            <person name="Ruiz A."/>
            <person name="Lanza F."/>
            <person name="Haange S.B."/>
            <person name="Oberbach A."/>
            <person name="Till H."/>
            <person name="Bargiela R."/>
            <person name="Campoy C."/>
            <person name="Segura M.T."/>
            <person name="Richter M."/>
            <person name="von Bergen M."/>
            <person name="Seifert J."/>
            <person name="Suarez A."/>
        </authorList>
    </citation>
    <scope>NUCLEOTIDE SEQUENCE</scope>
</reference>
<dbReference type="GO" id="GO:0016853">
    <property type="term" value="F:isomerase activity"/>
    <property type="evidence" value="ECO:0007669"/>
    <property type="project" value="UniProtKB-KW"/>
</dbReference>
<dbReference type="EMBL" id="AJWZ01010535">
    <property type="protein sequence ID" value="EKC48173.1"/>
    <property type="molecule type" value="Genomic_DNA"/>
</dbReference>
<accession>K1RRZ0</accession>
<keyword evidence="1" id="KW-0378">Hydrolase</keyword>
<dbReference type="Gene3D" id="3.40.50.1360">
    <property type="match status" value="1"/>
</dbReference>
<dbReference type="PANTHER" id="PTHR11280">
    <property type="entry name" value="GLUCOSAMINE-6-PHOSPHATE ISOMERASE"/>
    <property type="match status" value="1"/>
</dbReference>
<protein>
    <submittedName>
        <fullName evidence="1">Protein containing Glucosamine/galactosamine-6-phosphate isomerase domain protein</fullName>
        <ecNumber evidence="1">3.-.-.-</ecNumber>
    </submittedName>
</protein>
<dbReference type="EC" id="3.-.-.-" evidence="1"/>
<feature type="non-terminal residue" evidence="1">
    <location>
        <position position="77"/>
    </location>
</feature>
<dbReference type="GO" id="GO:0042802">
    <property type="term" value="F:identical protein binding"/>
    <property type="evidence" value="ECO:0007669"/>
    <property type="project" value="TreeGrafter"/>
</dbReference>
<dbReference type="PANTHER" id="PTHR11280:SF5">
    <property type="entry name" value="GLUCOSAMINE-6-PHOSPHATE ISOMERASE"/>
    <property type="match status" value="1"/>
</dbReference>
<dbReference type="InterPro" id="IPR004547">
    <property type="entry name" value="Glucosamine6P_isomerase"/>
</dbReference>
<organism evidence="1">
    <name type="scientific">human gut metagenome</name>
    <dbReference type="NCBI Taxonomy" id="408170"/>
    <lineage>
        <taxon>unclassified sequences</taxon>
        <taxon>metagenomes</taxon>
        <taxon>organismal metagenomes</taxon>
    </lineage>
</organism>
<comment type="caution">
    <text evidence="1">The sequence shown here is derived from an EMBL/GenBank/DDBJ whole genome shotgun (WGS) entry which is preliminary data.</text>
</comment>
<dbReference type="GO" id="GO:0004342">
    <property type="term" value="F:glucosamine-6-phosphate deaminase activity"/>
    <property type="evidence" value="ECO:0007669"/>
    <property type="project" value="InterPro"/>
</dbReference>
<dbReference type="InterPro" id="IPR018321">
    <property type="entry name" value="Glucosamine6P_isomerase_CS"/>
</dbReference>
<dbReference type="InterPro" id="IPR037171">
    <property type="entry name" value="NagB/RpiA_transferase-like"/>
</dbReference>
<name>K1RRZ0_9ZZZZ</name>
<dbReference type="AlphaFoldDB" id="K1RRZ0"/>
<dbReference type="GO" id="GO:0005737">
    <property type="term" value="C:cytoplasm"/>
    <property type="evidence" value="ECO:0007669"/>
    <property type="project" value="TreeGrafter"/>
</dbReference>
<dbReference type="GO" id="GO:0006046">
    <property type="term" value="P:N-acetylglucosamine catabolic process"/>
    <property type="evidence" value="ECO:0007669"/>
    <property type="project" value="TreeGrafter"/>
</dbReference>
<evidence type="ECO:0000313" key="1">
    <source>
        <dbReference type="EMBL" id="EKC48173.1"/>
    </source>
</evidence>
<dbReference type="PROSITE" id="PS01161">
    <property type="entry name" value="GLC_GALNAC_ISOMERASE"/>
    <property type="match status" value="1"/>
</dbReference>
<dbReference type="GO" id="GO:0019262">
    <property type="term" value="P:N-acetylneuraminate catabolic process"/>
    <property type="evidence" value="ECO:0007669"/>
    <property type="project" value="TreeGrafter"/>
</dbReference>
<keyword evidence="1" id="KW-0413">Isomerase</keyword>
<sequence>MLLPSAPTMMKSIQHLGGVDLQLLGIGHDGHIGFNEPGAAFELGTHCVHLTKETIEANKRFFDNNEDLVPKEAYTMG</sequence>